<feature type="region of interest" description="Disordered" evidence="4">
    <location>
        <begin position="669"/>
        <end position="770"/>
    </location>
</feature>
<name>A2DDT2_TRIV3</name>
<dbReference type="InterPro" id="IPR044998">
    <property type="entry name" value="Timeless"/>
</dbReference>
<dbReference type="AlphaFoldDB" id="A2DDT2"/>
<dbReference type="OrthoDB" id="10441233at2759"/>
<dbReference type="GO" id="GO:0031298">
    <property type="term" value="C:replication fork protection complex"/>
    <property type="evidence" value="ECO:0000318"/>
    <property type="project" value="GO_Central"/>
</dbReference>
<dbReference type="GO" id="GO:0003677">
    <property type="term" value="F:DNA binding"/>
    <property type="evidence" value="ECO:0000318"/>
    <property type="project" value="GO_Central"/>
</dbReference>
<dbReference type="VEuPathDB" id="TrichDB:TVAG_198970"/>
<keyword evidence="3" id="KW-0131">Cell cycle</keyword>
<dbReference type="PANTHER" id="PTHR22940:SF4">
    <property type="entry name" value="PROTEIN TIMELESS HOMOLOG"/>
    <property type="match status" value="1"/>
</dbReference>
<sequence length="770" mass="87881">MQANEARISELANNLGRQVDDEYIEFDDCKINLEELAYSIWTEDNIQKPITKQIFDLRTFETHFCPLLLSESPDLSFIALKALASCTYPYPANANDIEILNNIYQHYKRVLTFKKDVLLTALEFVHSIIIDPHASQEDFQKAEVGFTFIRNVLVIPSPSDVSESLFHILNEGGLYEIIEVLKIKSFGSRIKKFAQILAGILYGSFVPFLPLTTTEEEPKQEVVPNSPKKPSPLDALASQLKSQKLNKPSRHGHWGGSLLVKSSTKGFVYNGPITSEVIDKGVDPTSIIKPHSRRNIIESREIPPQFTPEVQEAARRLIGTDSFKYVFSRVLPRSFSAYDATISITEQIQMVDLTRFYLEFILKYGGQFSVRPLVSEENIKYFLTMANFYMDARVANLDATPLNKALNKVCLLFGYAAKFLVDVIMKSLDGEEIKAAKSIVTESATDIEDFLITVLSKKLKSNSPVYMLQDAIISLERLLQLYKVAETEKMVRKRTYGDSTSTADEFDEIFVDYEAFDAEAIIKRLTRRTNVLDPYFTCIENWRKCNQEELGSIAKMLKRFVFKRSGLSHLFKLTYFIIINKVLTDKDFQKSEEPEIIELREVMHSIINKFLYNVKRQKSTLLLILVGPDSDELFDEVDDMALDDDEMFDALGVSQEVRDIMRDVPSQPKIRKLRKVHESGYSSEAEDDKQNLNDEDDDDDKDLESSNDEADVRTSMETLKREILESKAQNSQSSQSSQVLRKLTSQKADSEDSDDDHLSDEDTKLSDELE</sequence>
<feature type="domain" description="Timeless N-terminal" evidence="5">
    <location>
        <begin position="23"/>
        <end position="258"/>
    </location>
</feature>
<evidence type="ECO:0000256" key="1">
    <source>
        <dbReference type="ARBA" id="ARBA00004123"/>
    </source>
</evidence>
<evidence type="ECO:0000256" key="2">
    <source>
        <dbReference type="ARBA" id="ARBA00023242"/>
    </source>
</evidence>
<feature type="compositionally biased region" description="Basic and acidic residues" evidence="4">
    <location>
        <begin position="760"/>
        <end position="770"/>
    </location>
</feature>
<feature type="compositionally biased region" description="Basic and acidic residues" evidence="4">
    <location>
        <begin position="710"/>
        <end position="725"/>
    </location>
</feature>
<proteinExistence type="predicted"/>
<dbReference type="VEuPathDB" id="TrichDB:TVAGG3_0999460"/>
<dbReference type="GO" id="GO:0043111">
    <property type="term" value="P:replication fork arrest"/>
    <property type="evidence" value="ECO:0000318"/>
    <property type="project" value="GO_Central"/>
</dbReference>
<evidence type="ECO:0000313" key="7">
    <source>
        <dbReference type="Proteomes" id="UP000001542"/>
    </source>
</evidence>
<reference evidence="6" key="2">
    <citation type="journal article" date="2007" name="Science">
        <title>Draft genome sequence of the sexually transmitted pathogen Trichomonas vaginalis.</title>
        <authorList>
            <person name="Carlton J.M."/>
            <person name="Hirt R.P."/>
            <person name="Silva J.C."/>
            <person name="Delcher A.L."/>
            <person name="Schatz M."/>
            <person name="Zhao Q."/>
            <person name="Wortman J.R."/>
            <person name="Bidwell S.L."/>
            <person name="Alsmark U.C.M."/>
            <person name="Besteiro S."/>
            <person name="Sicheritz-Ponten T."/>
            <person name="Noel C.J."/>
            <person name="Dacks J.B."/>
            <person name="Foster P.G."/>
            <person name="Simillion C."/>
            <person name="Van de Peer Y."/>
            <person name="Miranda-Saavedra D."/>
            <person name="Barton G.J."/>
            <person name="Westrop G.D."/>
            <person name="Mueller S."/>
            <person name="Dessi D."/>
            <person name="Fiori P.L."/>
            <person name="Ren Q."/>
            <person name="Paulsen I."/>
            <person name="Zhang H."/>
            <person name="Bastida-Corcuera F.D."/>
            <person name="Simoes-Barbosa A."/>
            <person name="Brown M.T."/>
            <person name="Hayes R.D."/>
            <person name="Mukherjee M."/>
            <person name="Okumura C.Y."/>
            <person name="Schneider R."/>
            <person name="Smith A.J."/>
            <person name="Vanacova S."/>
            <person name="Villalvazo M."/>
            <person name="Haas B.J."/>
            <person name="Pertea M."/>
            <person name="Feldblyum T.V."/>
            <person name="Utterback T.R."/>
            <person name="Shu C.L."/>
            <person name="Osoegawa K."/>
            <person name="de Jong P.J."/>
            <person name="Hrdy I."/>
            <person name="Horvathova L."/>
            <person name="Zubacova Z."/>
            <person name="Dolezal P."/>
            <person name="Malik S.B."/>
            <person name="Logsdon J.M. Jr."/>
            <person name="Henze K."/>
            <person name="Gupta A."/>
            <person name="Wang C.C."/>
            <person name="Dunne R.L."/>
            <person name="Upcroft J.A."/>
            <person name="Upcroft P."/>
            <person name="White O."/>
            <person name="Salzberg S.L."/>
            <person name="Tang P."/>
            <person name="Chiu C.-H."/>
            <person name="Lee Y.-S."/>
            <person name="Embley T.M."/>
            <person name="Coombs G.H."/>
            <person name="Mottram J.C."/>
            <person name="Tachezy J."/>
            <person name="Fraser-Liggett C.M."/>
            <person name="Johnson P.J."/>
        </authorList>
    </citation>
    <scope>NUCLEOTIDE SEQUENCE [LARGE SCALE GENOMIC DNA]</scope>
    <source>
        <strain evidence="6">G3</strain>
    </source>
</reference>
<dbReference type="KEGG" id="tva:5467006"/>
<accession>A2DDT2</accession>
<dbReference type="GO" id="GO:0000076">
    <property type="term" value="P:DNA replication checkpoint signaling"/>
    <property type="evidence" value="ECO:0000318"/>
    <property type="project" value="GO_Central"/>
</dbReference>
<dbReference type="InParanoid" id="A2DDT2"/>
<evidence type="ECO:0000259" key="5">
    <source>
        <dbReference type="Pfam" id="PF04821"/>
    </source>
</evidence>
<organism evidence="6 7">
    <name type="scientific">Trichomonas vaginalis (strain ATCC PRA-98 / G3)</name>
    <dbReference type="NCBI Taxonomy" id="412133"/>
    <lineage>
        <taxon>Eukaryota</taxon>
        <taxon>Metamonada</taxon>
        <taxon>Parabasalia</taxon>
        <taxon>Trichomonadida</taxon>
        <taxon>Trichomonadidae</taxon>
        <taxon>Trichomonas</taxon>
    </lineage>
</organism>
<keyword evidence="2" id="KW-0539">Nucleus</keyword>
<dbReference type="GO" id="GO:0006281">
    <property type="term" value="P:DNA repair"/>
    <property type="evidence" value="ECO:0000318"/>
    <property type="project" value="GO_Central"/>
</dbReference>
<reference evidence="6" key="1">
    <citation type="submission" date="2006-10" db="EMBL/GenBank/DDBJ databases">
        <authorList>
            <person name="Amadeo P."/>
            <person name="Zhao Q."/>
            <person name="Wortman J."/>
            <person name="Fraser-Liggett C."/>
            <person name="Carlton J."/>
        </authorList>
    </citation>
    <scope>NUCLEOTIDE SEQUENCE</scope>
    <source>
        <strain evidence="6">G3</strain>
    </source>
</reference>
<evidence type="ECO:0000256" key="4">
    <source>
        <dbReference type="SAM" id="MobiDB-lite"/>
    </source>
</evidence>
<comment type="subcellular location">
    <subcellularLocation>
        <location evidence="1">Nucleus</location>
    </subcellularLocation>
</comment>
<dbReference type="EMBL" id="DS113190">
    <property type="protein sequence ID" value="EAY21458.1"/>
    <property type="molecule type" value="Genomic_DNA"/>
</dbReference>
<dbReference type="Proteomes" id="UP000001542">
    <property type="component" value="Unassembled WGS sequence"/>
</dbReference>
<keyword evidence="7" id="KW-1185">Reference proteome</keyword>
<dbReference type="RefSeq" id="XP_001582444.1">
    <property type="nucleotide sequence ID" value="XM_001582394.1"/>
</dbReference>
<evidence type="ECO:0000256" key="3">
    <source>
        <dbReference type="ARBA" id="ARBA00023306"/>
    </source>
</evidence>
<dbReference type="PANTHER" id="PTHR22940">
    <property type="entry name" value="TIMEOUT/TIMELESS-2"/>
    <property type="match status" value="1"/>
</dbReference>
<feature type="compositionally biased region" description="Acidic residues" evidence="4">
    <location>
        <begin position="693"/>
        <end position="709"/>
    </location>
</feature>
<dbReference type="Pfam" id="PF04821">
    <property type="entry name" value="TIMELESS"/>
    <property type="match status" value="1"/>
</dbReference>
<gene>
    <name evidence="6" type="ORF">TVAG_198970</name>
</gene>
<evidence type="ECO:0000313" key="6">
    <source>
        <dbReference type="EMBL" id="EAY21458.1"/>
    </source>
</evidence>
<protein>
    <recommendedName>
        <fullName evidence="5">Timeless N-terminal domain-containing protein</fullName>
    </recommendedName>
</protein>
<dbReference type="InterPro" id="IPR006906">
    <property type="entry name" value="Timeless_N"/>
</dbReference>